<dbReference type="InterPro" id="IPR000600">
    <property type="entry name" value="ROK"/>
</dbReference>
<dbReference type="InterPro" id="IPR043129">
    <property type="entry name" value="ATPase_NBD"/>
</dbReference>
<dbReference type="InterPro" id="IPR036388">
    <property type="entry name" value="WH-like_DNA-bd_sf"/>
</dbReference>
<dbReference type="SUPFAM" id="SSF46785">
    <property type="entry name" value="Winged helix' DNA-binding domain"/>
    <property type="match status" value="1"/>
</dbReference>
<dbReference type="Proteomes" id="UP000248966">
    <property type="component" value="Unassembled WGS sequence"/>
</dbReference>
<dbReference type="PANTHER" id="PTHR18964:SF173">
    <property type="entry name" value="GLUCOKINASE"/>
    <property type="match status" value="1"/>
</dbReference>
<evidence type="ECO:0000256" key="1">
    <source>
        <dbReference type="ARBA" id="ARBA00006479"/>
    </source>
</evidence>
<sequence>MTRVTADVTFLRGYNQALVMAVGRTARTFERSTVVEATGLTPQAVSKVIARLTADGLIRPAGVRRPGIGKPAVVYALVPDSRYAIGAHVARRTLRLVLVDLAGTVHHSAVSPLPRDFTPEQLLDALSVGIDTMAGIGDLRSRLTGLGIGMIGPLDHANGLVRDAHGLRHWHDVPLREIAEKHLGLPVHVDKDVTAGITAEAWRHGATFGDAALIMVESGIGGGFWLGGAAHRGAHTNAGEFGHTVVDLTGPRCVCGRHGCLEIVHHRAAEAGDIAHAAHVLAVGVVNLLQTLDLAHVVLAGADLLRHSQTYLAAVTEAVGADARRADWLSTTVALSSLGADVIAAGAAMQVLDQHYGIPELAHPLIVGS</sequence>
<dbReference type="GO" id="GO:0016301">
    <property type="term" value="F:kinase activity"/>
    <property type="evidence" value="ECO:0007669"/>
    <property type="project" value="UniProtKB-KW"/>
</dbReference>
<dbReference type="SUPFAM" id="SSF53067">
    <property type="entry name" value="Actin-like ATPase domain"/>
    <property type="match status" value="1"/>
</dbReference>
<organism evidence="2 3">
    <name type="scientific">Micromonospora noduli</name>
    <dbReference type="NCBI Taxonomy" id="709876"/>
    <lineage>
        <taxon>Bacteria</taxon>
        <taxon>Bacillati</taxon>
        <taxon>Actinomycetota</taxon>
        <taxon>Actinomycetes</taxon>
        <taxon>Micromonosporales</taxon>
        <taxon>Micromonosporaceae</taxon>
        <taxon>Micromonospora</taxon>
    </lineage>
</organism>
<dbReference type="InterPro" id="IPR036390">
    <property type="entry name" value="WH_DNA-bd_sf"/>
</dbReference>
<keyword evidence="2" id="KW-0418">Kinase</keyword>
<keyword evidence="2" id="KW-0808">Transferase</keyword>
<reference evidence="2 3" key="1">
    <citation type="submission" date="2018-03" db="EMBL/GenBank/DDBJ databases">
        <title>Defining the species Micromonospora saelicesensis and Micromonospora noduli under the framework of genomics.</title>
        <authorList>
            <person name="Riesco R."/>
            <person name="Trujillo M.E."/>
        </authorList>
    </citation>
    <scope>NUCLEOTIDE SEQUENCE [LARGE SCALE GENOMIC DNA]</scope>
    <source>
        <strain evidence="2 3">LAH08</strain>
    </source>
</reference>
<dbReference type="EMBL" id="PYAA01000017">
    <property type="protein sequence ID" value="RAO00964.1"/>
    <property type="molecule type" value="Genomic_DNA"/>
</dbReference>
<name>A0A328NA40_9ACTN</name>
<gene>
    <name evidence="2" type="ORF">LAH08_03217</name>
</gene>
<comment type="caution">
    <text evidence="2">The sequence shown here is derived from an EMBL/GenBank/DDBJ whole genome shotgun (WGS) entry which is preliminary data.</text>
</comment>
<dbReference type="RefSeq" id="WP_112584476.1">
    <property type="nucleotide sequence ID" value="NZ_PYAA01000017.1"/>
</dbReference>
<dbReference type="InterPro" id="IPR049874">
    <property type="entry name" value="ROK_cs"/>
</dbReference>
<comment type="similarity">
    <text evidence="1">Belongs to the ROK (NagC/XylR) family.</text>
</comment>
<evidence type="ECO:0000313" key="3">
    <source>
        <dbReference type="Proteomes" id="UP000248966"/>
    </source>
</evidence>
<dbReference type="PANTHER" id="PTHR18964">
    <property type="entry name" value="ROK (REPRESSOR, ORF, KINASE) FAMILY"/>
    <property type="match status" value="1"/>
</dbReference>
<dbReference type="Pfam" id="PF00480">
    <property type="entry name" value="ROK"/>
    <property type="match status" value="1"/>
</dbReference>
<evidence type="ECO:0000313" key="2">
    <source>
        <dbReference type="EMBL" id="RAO00964.1"/>
    </source>
</evidence>
<dbReference type="Gene3D" id="3.30.420.40">
    <property type="match status" value="3"/>
</dbReference>
<dbReference type="AlphaFoldDB" id="A0A328NA40"/>
<dbReference type="PROSITE" id="PS01125">
    <property type="entry name" value="ROK"/>
    <property type="match status" value="1"/>
</dbReference>
<dbReference type="Gene3D" id="1.10.10.10">
    <property type="entry name" value="Winged helix-like DNA-binding domain superfamily/Winged helix DNA-binding domain"/>
    <property type="match status" value="1"/>
</dbReference>
<protein>
    <submittedName>
        <fullName evidence="2">Glucokinase</fullName>
    </submittedName>
</protein>
<accession>A0A328NA40</accession>
<proteinExistence type="inferred from homology"/>